<dbReference type="Pfam" id="PF19872">
    <property type="entry name" value="DUF6345"/>
    <property type="match status" value="1"/>
</dbReference>
<dbReference type="InterPro" id="IPR045926">
    <property type="entry name" value="DUF6345"/>
</dbReference>
<evidence type="ECO:0000313" key="3">
    <source>
        <dbReference type="Proteomes" id="UP000319014"/>
    </source>
</evidence>
<keyword evidence="3" id="KW-1185">Reference proteome</keyword>
<organism evidence="2 3">
    <name type="scientific">Paracoccus laeviglucosivorans</name>
    <dbReference type="NCBI Taxonomy" id="1197861"/>
    <lineage>
        <taxon>Bacteria</taxon>
        <taxon>Pseudomonadati</taxon>
        <taxon>Pseudomonadota</taxon>
        <taxon>Alphaproteobacteria</taxon>
        <taxon>Rhodobacterales</taxon>
        <taxon>Paracoccaceae</taxon>
        <taxon>Paracoccus</taxon>
    </lineage>
</organism>
<dbReference type="OrthoDB" id="7757946at2"/>
<feature type="region of interest" description="Disordered" evidence="1">
    <location>
        <begin position="1"/>
        <end position="44"/>
    </location>
</feature>
<dbReference type="RefSeq" id="WP_142662195.1">
    <property type="nucleotide sequence ID" value="NZ_FXTK01000003.1"/>
</dbReference>
<accession>A0A521C3U9</accession>
<dbReference type="AlphaFoldDB" id="A0A521C3U9"/>
<dbReference type="Proteomes" id="UP000319014">
    <property type="component" value="Unassembled WGS sequence"/>
</dbReference>
<protein>
    <submittedName>
        <fullName evidence="2">Uncharacterized protein</fullName>
    </submittedName>
</protein>
<evidence type="ECO:0000256" key="1">
    <source>
        <dbReference type="SAM" id="MobiDB-lite"/>
    </source>
</evidence>
<proteinExistence type="predicted"/>
<name>A0A521C3U9_9RHOB</name>
<dbReference type="EMBL" id="FXTK01000003">
    <property type="protein sequence ID" value="SMO53390.1"/>
    <property type="molecule type" value="Genomic_DNA"/>
</dbReference>
<gene>
    <name evidence="2" type="ORF">SAMN06265221_103351</name>
</gene>
<sequence length="548" mass="60201">MQDQGRQAELARKATSPAMPATPFIDPALADPARTGAGPAASPQPGEAGIYGACSAEIFRAAGSLNAAHRDAGGFLDQIDQFAMPDFWRRDASVRAWIYARKAQDGAISGDMDGVRVFYHAGHGAMDEAGNFYLPMGAMWQGADASLGSARMRFGADRLRYLYWSASESLRVTDNHCPLRSWGPANRGLRMMFGFDSTCWDSGRYGQNFWRNWRMGKSFSQSWLDGAVEVSPDHVPVVSAMGASRDEVQARLYGEARFEPQRAARDWWLWRWVQPLAQHRRDPLTEPPAAFQRARLLAPETDRQLADAVLHAMGLDLRSVVPRQGGAIEVNLPGIRFLRSPQGSVLLEFARSGRGARGKISLQRRSLVGRAWSALRRHGFLRAGHELCFDALSLSLSAGRTLRSGEEPMPEVVDEISVQFRQVIEGVPVIASDAGWVRAVLCPDGTLLRIEANLRQVATLLPAQPVIEGDAGVGCAMRHALAQQAARLMRDLAARGAAPLTLSVLPGTTEVGYGIRSNTARLIVRQGVEIRCVRGFRKRYWVQSDLCD</sequence>
<reference evidence="2 3" key="1">
    <citation type="submission" date="2017-05" db="EMBL/GenBank/DDBJ databases">
        <authorList>
            <person name="Varghese N."/>
            <person name="Submissions S."/>
        </authorList>
    </citation>
    <scope>NUCLEOTIDE SEQUENCE [LARGE SCALE GENOMIC DNA]</scope>
    <source>
        <strain evidence="2 3">DSM 100094</strain>
    </source>
</reference>
<evidence type="ECO:0000313" key="2">
    <source>
        <dbReference type="EMBL" id="SMO53390.1"/>
    </source>
</evidence>